<feature type="domain" description="Response regulatory" evidence="5">
    <location>
        <begin position="558"/>
        <end position="678"/>
    </location>
</feature>
<reference evidence="6 7" key="1">
    <citation type="submission" date="2016-09" db="EMBL/GenBank/DDBJ databases">
        <title>Extensive genetic diversity and differential bi-allelic expression allows diatom success in the polar Southern Ocean.</title>
        <authorList>
            <consortium name="DOE Joint Genome Institute"/>
            <person name="Mock T."/>
            <person name="Otillar R.P."/>
            <person name="Strauss J."/>
            <person name="Dupont C."/>
            <person name="Frickenhaus S."/>
            <person name="Maumus F."/>
            <person name="Mcmullan M."/>
            <person name="Sanges R."/>
            <person name="Schmutz J."/>
            <person name="Toseland A."/>
            <person name="Valas R."/>
            <person name="Veluchamy A."/>
            <person name="Ward B.J."/>
            <person name="Allen A."/>
            <person name="Barry K."/>
            <person name="Falciatore A."/>
            <person name="Ferrante M."/>
            <person name="Fortunato A.E."/>
            <person name="Gloeckner G."/>
            <person name="Gruber A."/>
            <person name="Hipkin R."/>
            <person name="Janech M."/>
            <person name="Kroth P."/>
            <person name="Leese F."/>
            <person name="Lindquist E."/>
            <person name="Lyon B.R."/>
            <person name="Martin J."/>
            <person name="Mayer C."/>
            <person name="Parker M."/>
            <person name="Quesneville H."/>
            <person name="Raymond J."/>
            <person name="Uhlig C."/>
            <person name="Valentin K.U."/>
            <person name="Worden A.Z."/>
            <person name="Armbrust E.V."/>
            <person name="Bowler C."/>
            <person name="Green B."/>
            <person name="Moulton V."/>
            <person name="Van Oosterhout C."/>
            <person name="Grigoriev I."/>
        </authorList>
    </citation>
    <scope>NUCLEOTIDE SEQUENCE [LARGE SCALE GENOMIC DNA]</scope>
    <source>
        <strain evidence="6 7">CCMP1102</strain>
    </source>
</reference>
<evidence type="ECO:0000256" key="4">
    <source>
        <dbReference type="SAM" id="MobiDB-lite"/>
    </source>
</evidence>
<keyword evidence="3" id="KW-0597">Phosphoprotein</keyword>
<dbReference type="SUPFAM" id="SSF47384">
    <property type="entry name" value="Homodimeric domain of signal transducing histidine kinase"/>
    <property type="match status" value="1"/>
</dbReference>
<evidence type="ECO:0000256" key="3">
    <source>
        <dbReference type="PROSITE-ProRule" id="PRU00169"/>
    </source>
</evidence>
<dbReference type="Gene3D" id="1.10.287.130">
    <property type="match status" value="1"/>
</dbReference>
<dbReference type="SMART" id="SM00448">
    <property type="entry name" value="REC"/>
    <property type="match status" value="1"/>
</dbReference>
<organism evidence="6 7">
    <name type="scientific">Fragilariopsis cylindrus CCMP1102</name>
    <dbReference type="NCBI Taxonomy" id="635003"/>
    <lineage>
        <taxon>Eukaryota</taxon>
        <taxon>Sar</taxon>
        <taxon>Stramenopiles</taxon>
        <taxon>Ochrophyta</taxon>
        <taxon>Bacillariophyta</taxon>
        <taxon>Bacillariophyceae</taxon>
        <taxon>Bacillariophycidae</taxon>
        <taxon>Bacillariales</taxon>
        <taxon>Bacillariaceae</taxon>
        <taxon>Fragilariopsis</taxon>
    </lineage>
</organism>
<dbReference type="InterPro" id="IPR003018">
    <property type="entry name" value="GAF"/>
</dbReference>
<dbReference type="EMBL" id="KV784356">
    <property type="protein sequence ID" value="OEU19214.1"/>
    <property type="molecule type" value="Genomic_DNA"/>
</dbReference>
<dbReference type="InterPro" id="IPR029016">
    <property type="entry name" value="GAF-like_dom_sf"/>
</dbReference>
<dbReference type="OrthoDB" id="303614at2759"/>
<evidence type="ECO:0000256" key="2">
    <source>
        <dbReference type="ARBA" id="ARBA00022777"/>
    </source>
</evidence>
<keyword evidence="1" id="KW-0808">Transferase</keyword>
<dbReference type="SUPFAM" id="SSF55781">
    <property type="entry name" value="GAF domain-like"/>
    <property type="match status" value="1"/>
</dbReference>
<dbReference type="Pfam" id="PF00072">
    <property type="entry name" value="Response_reg"/>
    <property type="match status" value="1"/>
</dbReference>
<dbReference type="InterPro" id="IPR011006">
    <property type="entry name" value="CheY-like_superfamily"/>
</dbReference>
<dbReference type="Gene3D" id="3.40.50.2300">
    <property type="match status" value="1"/>
</dbReference>
<dbReference type="KEGG" id="fcy:FRACYDRAFT_236890"/>
<dbReference type="InParanoid" id="A0A1E7FM58"/>
<gene>
    <name evidence="6" type="ORF">FRACYDRAFT_236890</name>
</gene>
<dbReference type="InterPro" id="IPR036890">
    <property type="entry name" value="HATPase_C_sf"/>
</dbReference>
<dbReference type="GO" id="GO:0000155">
    <property type="term" value="F:phosphorelay sensor kinase activity"/>
    <property type="evidence" value="ECO:0007669"/>
    <property type="project" value="InterPro"/>
</dbReference>
<feature type="region of interest" description="Disordered" evidence="4">
    <location>
        <begin position="1"/>
        <end position="37"/>
    </location>
</feature>
<sequence>MNEVDNTNMENNGSDNGQGTKASEDGDSSLGISSENVVAGTQRSAETLLDSTNENLDWVLTNYDQKNTEPQSLEQELGRLQALRSYLLLDSEREEQFERLTALASRVMDVPICLVSLVDLGRQWFMSNRGLGDVRETPRSSAFCSHAILNKNELLIIKDAQLDPRFNNNPLVTGPPFIRFYAGAPLETPEGYKVGTFCIIDTKPWPQGLDLDGKQNLREFAGLAVEVMISRRKRRERDDEKNSQLIACAAHDLLTPLSGIELSLHLLKEDEDFQSKMAQHHKGKMRKVETCSDIIQDICESVRTTYAETKSSFEQSLMKAKLQRVNIDILVDRLYTAIEPVKKDVSITISVDENVPKEIISDPSKLFRGAMNYLVIACKRTKKGLIALRFLMKKADSSDADAGGGGKSVLFVTCEDTAPAVELDKYEHLFKPSSKEVNLFPETGDTDDDTTQVSADLCLFSVACEMNVIGGEYGFRPRNEGDKGCDAYDKEIGNMTGSVFWFCIPCMELEDDPDALSEEDEKDATMQSSIARKDDPKIDQQDSEEISTTDDSKLRKKRALIIEDSAVIRNMLGKNLEKLGFEVSEAENGMQGLEKLKSCLFDVTLVDFLMPIMDGLDCMQQYRDWEKYHRPWMKQRLVGISAHATQEDVEKGLKIGMDDYRAKPITFKVLSGIIECDEQMNMSRRLDEIERRDDLIKNAENGGNDDGTKRKPKVAHVIDGRACTLLIISPKSEEEHTKLMQKVVKNSGWQTTTASTEGEALVWLKMRTWDLVLVDETFAPLVCDFREWESKKRQNLQERMTLMVENIEEIRVAHDGPPKHLDALASKPMGVNAVNNLLESTYLHLRKRSGK</sequence>
<feature type="modified residue" description="4-aspartylphosphate" evidence="3">
    <location>
        <position position="607"/>
    </location>
</feature>
<dbReference type="CDD" id="cd00082">
    <property type="entry name" value="HisKA"/>
    <property type="match status" value="1"/>
</dbReference>
<dbReference type="PANTHER" id="PTHR43102">
    <property type="entry name" value="SLR1143 PROTEIN"/>
    <property type="match status" value="1"/>
</dbReference>
<dbReference type="PANTHER" id="PTHR43102:SF2">
    <property type="entry name" value="GAF DOMAIN-CONTAINING PROTEIN"/>
    <property type="match status" value="1"/>
</dbReference>
<dbReference type="Pfam" id="PF01590">
    <property type="entry name" value="GAF"/>
    <property type="match status" value="1"/>
</dbReference>
<dbReference type="Gene3D" id="3.30.450.40">
    <property type="match status" value="1"/>
</dbReference>
<name>A0A1E7FM58_9STRA</name>
<dbReference type="SMART" id="SM00388">
    <property type="entry name" value="HisKA"/>
    <property type="match status" value="1"/>
</dbReference>
<evidence type="ECO:0000256" key="1">
    <source>
        <dbReference type="ARBA" id="ARBA00022679"/>
    </source>
</evidence>
<dbReference type="InterPro" id="IPR001789">
    <property type="entry name" value="Sig_transdc_resp-reg_receiver"/>
</dbReference>
<feature type="region of interest" description="Disordered" evidence="4">
    <location>
        <begin position="514"/>
        <end position="550"/>
    </location>
</feature>
<evidence type="ECO:0000313" key="7">
    <source>
        <dbReference type="Proteomes" id="UP000095751"/>
    </source>
</evidence>
<dbReference type="SUPFAM" id="SSF52172">
    <property type="entry name" value="CheY-like"/>
    <property type="match status" value="1"/>
</dbReference>
<proteinExistence type="predicted"/>
<evidence type="ECO:0000259" key="5">
    <source>
        <dbReference type="PROSITE" id="PS50110"/>
    </source>
</evidence>
<dbReference type="CDD" id="cd17546">
    <property type="entry name" value="REC_hyHK_CKI1_RcsC-like"/>
    <property type="match status" value="1"/>
</dbReference>
<feature type="compositionally biased region" description="Basic and acidic residues" evidence="4">
    <location>
        <begin position="531"/>
        <end position="540"/>
    </location>
</feature>
<protein>
    <submittedName>
        <fullName evidence="6">Two-component system sensory kinase</fullName>
    </submittedName>
</protein>
<evidence type="ECO:0000313" key="6">
    <source>
        <dbReference type="EMBL" id="OEU19214.1"/>
    </source>
</evidence>
<feature type="compositionally biased region" description="Polar residues" evidence="4">
    <location>
        <begin position="1"/>
        <end position="21"/>
    </location>
</feature>
<dbReference type="Gene3D" id="3.30.565.10">
    <property type="entry name" value="Histidine kinase-like ATPase, C-terminal domain"/>
    <property type="match status" value="1"/>
</dbReference>
<dbReference type="InterPro" id="IPR003661">
    <property type="entry name" value="HisK_dim/P_dom"/>
</dbReference>
<dbReference type="Proteomes" id="UP000095751">
    <property type="component" value="Unassembled WGS sequence"/>
</dbReference>
<dbReference type="AlphaFoldDB" id="A0A1E7FM58"/>
<keyword evidence="2 6" id="KW-0418">Kinase</keyword>
<accession>A0A1E7FM58</accession>
<dbReference type="PROSITE" id="PS50110">
    <property type="entry name" value="RESPONSE_REGULATORY"/>
    <property type="match status" value="1"/>
</dbReference>
<dbReference type="Pfam" id="PF00512">
    <property type="entry name" value="HisKA"/>
    <property type="match status" value="1"/>
</dbReference>
<dbReference type="InterPro" id="IPR036097">
    <property type="entry name" value="HisK_dim/P_sf"/>
</dbReference>
<keyword evidence="7" id="KW-1185">Reference proteome</keyword>